<dbReference type="KEGG" id="mnt:21393043"/>
<name>W9QCR6_9ROSA</name>
<keyword evidence="2" id="KW-0119">Carbohydrate metabolism</keyword>
<dbReference type="STRING" id="981085.W9QCR6"/>
<protein>
    <recommendedName>
        <fullName evidence="5">Stachyose synthase</fullName>
    </recommendedName>
</protein>
<comment type="similarity">
    <text evidence="1">Belongs to the glycosyl hydrolases 36 family.</text>
</comment>
<dbReference type="InterPro" id="IPR017853">
    <property type="entry name" value="GH"/>
</dbReference>
<evidence type="ECO:0000256" key="2">
    <source>
        <dbReference type="ARBA" id="ARBA00023277"/>
    </source>
</evidence>
<dbReference type="Proteomes" id="UP000030645">
    <property type="component" value="Unassembled WGS sequence"/>
</dbReference>
<dbReference type="eggNOG" id="ENOG502QTKB">
    <property type="taxonomic scope" value="Eukaryota"/>
</dbReference>
<proteinExistence type="inferred from homology"/>
<evidence type="ECO:0000313" key="3">
    <source>
        <dbReference type="EMBL" id="EXB28565.1"/>
    </source>
</evidence>
<dbReference type="OrthoDB" id="4664297at2759"/>
<dbReference type="PANTHER" id="PTHR31268">
    <property type="match status" value="1"/>
</dbReference>
<dbReference type="Pfam" id="PF05691">
    <property type="entry name" value="Raffinose_syn"/>
    <property type="match status" value="1"/>
</dbReference>
<dbReference type="EMBL" id="KE343391">
    <property type="protein sequence ID" value="EXB28565.1"/>
    <property type="molecule type" value="Genomic_DNA"/>
</dbReference>
<keyword evidence="4" id="KW-1185">Reference proteome</keyword>
<dbReference type="SUPFAM" id="SSF51445">
    <property type="entry name" value="(Trans)glycosidases"/>
    <property type="match status" value="2"/>
</dbReference>
<reference evidence="4" key="1">
    <citation type="submission" date="2013-01" db="EMBL/GenBank/DDBJ databases">
        <title>Draft Genome Sequence of a Mulberry Tree, Morus notabilis C.K. Schneid.</title>
        <authorList>
            <person name="He N."/>
            <person name="Zhao S."/>
        </authorList>
    </citation>
    <scope>NUCLEOTIDE SEQUENCE</scope>
</reference>
<dbReference type="AlphaFoldDB" id="W9QCR6"/>
<evidence type="ECO:0000313" key="4">
    <source>
        <dbReference type="Proteomes" id="UP000030645"/>
    </source>
</evidence>
<gene>
    <name evidence="3" type="ORF">L484_009724</name>
</gene>
<sequence>MAPKNDPINTVLNLFRSKKLENYFDLSNGKLSIQGVPLLSEVPNNVSFSTFDSICQSSDAPLRLLQRVRSLSHKGGFLGFSTDESSDRLVNSLGKFTNRDFLSIFRFKTWWSTMWVGNSGSDLQMETQWLLFDVPEINSYVIIIPIIEACFRSALHPGDEGRVMICAESGSSQVKASSFEAIAYVHASDNPYNLMREAYSALRVHLNTFRLLEEKQVPNLVDKFGWCTWDAFYLTVEPSGVFHGLKEFSEEGGLSPRFLIIDDGWQSINNDGQDPNEDTKNLVLGGTQMIARLYRFKECKKFESYKGGSLLENNNNSPTFDPKKPKMLISKAIEIEHAEKELDKAIQSGVSDDSELEAKIQKLKQELDEIFGGEENGGEALGEGCSEDFGMKAFTRDLRTKFKGLDDIYVWHALCGAWGGVRPGSTHLYSKITPCKLSPGLDGTMNDLAVVKIVEGGIGLVHPDQADDFYDSMHSYLSQVGITGVKVDVIHTLEYVSEEYGGRVELAKAYYKGLTNSLLKNFNGSGLISSMQQCNDFFFLGTKQISMGRVGDDFWFQDPNGDPMGVYWLQGVHMIHCAYNSMWIGQMIQPDWDMFQSDHLCAKFHAGSRAICGGPVYVSDSVGGHDFDLLKKLVYPDGTIPKCHHFALPTRDCLFKNPLFDKQTVLKIWNFNKYGGVIGAFNCQGAGWNPKEQRIEGHPECYKPMCGSVHVSEIEWDQKEEASEFGKAEEYVVYLNQAEELHLMTPKSHAIQFSIKPSAFEIFSFVPIRKLGKSIKFAPIGLTNMFNCGGTIQELDYKASGSEFGADVKVKGGGSFLAYSSGAPKRCLLNGAEVDFEWATSAKLTLNLPWVEEANGVSNVVFLF</sequence>
<dbReference type="InterPro" id="IPR008811">
    <property type="entry name" value="Glycosyl_hydrolases_36"/>
</dbReference>
<dbReference type="PANTHER" id="PTHR31268:SF8">
    <property type="entry name" value="GALACTINOL--SUCROSE GALACTOSYLTRANSFERASE 4-RELATED"/>
    <property type="match status" value="1"/>
</dbReference>
<accession>W9QCR6</accession>
<evidence type="ECO:0000256" key="1">
    <source>
        <dbReference type="ARBA" id="ARBA00007240"/>
    </source>
</evidence>
<organism evidence="3 4">
    <name type="scientific">Morus notabilis</name>
    <dbReference type="NCBI Taxonomy" id="981085"/>
    <lineage>
        <taxon>Eukaryota</taxon>
        <taxon>Viridiplantae</taxon>
        <taxon>Streptophyta</taxon>
        <taxon>Embryophyta</taxon>
        <taxon>Tracheophyta</taxon>
        <taxon>Spermatophyta</taxon>
        <taxon>Magnoliopsida</taxon>
        <taxon>eudicotyledons</taxon>
        <taxon>Gunneridae</taxon>
        <taxon>Pentapetalae</taxon>
        <taxon>rosids</taxon>
        <taxon>fabids</taxon>
        <taxon>Rosales</taxon>
        <taxon>Moraceae</taxon>
        <taxon>Moreae</taxon>
        <taxon>Morus</taxon>
    </lineage>
</organism>
<evidence type="ECO:0008006" key="5">
    <source>
        <dbReference type="Google" id="ProtNLM"/>
    </source>
</evidence>